<feature type="active site" evidence="10">
    <location>
        <position position="26"/>
    </location>
</feature>
<comment type="function">
    <text evidence="8">Thought to be a Golgi-localized beta-glycan synthase that polymerize the backbones of noncellulosic polysaccharides (hemicelluloses) of plant cell wall.</text>
</comment>
<feature type="binding site" evidence="11">
    <location>
        <position position="26"/>
    </location>
    <ligand>
        <name>UDP-alpha-D-glucose</name>
        <dbReference type="ChEBI" id="CHEBI:58885"/>
    </ligand>
</feature>
<keyword evidence="4 13" id="KW-0812">Transmembrane</keyword>
<evidence type="ECO:0000256" key="4">
    <source>
        <dbReference type="ARBA" id="ARBA00022692"/>
    </source>
</evidence>
<protein>
    <recommendedName>
        <fullName evidence="16">Cellulose synthase-like protein E6</fullName>
    </recommendedName>
</protein>
<dbReference type="AlphaFoldDB" id="A0A484KU96"/>
<organism evidence="14 15">
    <name type="scientific">Cuscuta campestris</name>
    <dbReference type="NCBI Taxonomy" id="132261"/>
    <lineage>
        <taxon>Eukaryota</taxon>
        <taxon>Viridiplantae</taxon>
        <taxon>Streptophyta</taxon>
        <taxon>Embryophyta</taxon>
        <taxon>Tracheophyta</taxon>
        <taxon>Spermatophyta</taxon>
        <taxon>Magnoliopsida</taxon>
        <taxon>eudicotyledons</taxon>
        <taxon>Gunneridae</taxon>
        <taxon>Pentapetalae</taxon>
        <taxon>asterids</taxon>
        <taxon>lamiids</taxon>
        <taxon>Solanales</taxon>
        <taxon>Convolvulaceae</taxon>
        <taxon>Cuscuteae</taxon>
        <taxon>Cuscuta</taxon>
        <taxon>Cuscuta subgen. Grammica</taxon>
        <taxon>Cuscuta sect. Cleistogrammica</taxon>
    </lineage>
</organism>
<evidence type="ECO:0000256" key="11">
    <source>
        <dbReference type="PIRSR" id="PIRSR605150-2"/>
    </source>
</evidence>
<evidence type="ECO:0000256" key="6">
    <source>
        <dbReference type="ARBA" id="ARBA00023136"/>
    </source>
</evidence>
<feature type="binding site" evidence="12">
    <location>
        <position position="165"/>
    </location>
    <ligand>
        <name>Mn(2+)</name>
        <dbReference type="ChEBI" id="CHEBI:29035"/>
    </ligand>
</feature>
<reference evidence="14 15" key="1">
    <citation type="submission" date="2018-04" db="EMBL/GenBank/DDBJ databases">
        <authorList>
            <person name="Vogel A."/>
        </authorList>
    </citation>
    <scope>NUCLEOTIDE SEQUENCE [LARGE SCALE GENOMIC DNA]</scope>
</reference>
<dbReference type="FunFam" id="3.90.550.10:FF:000112">
    <property type="entry name" value="Cellulose synthase-like protein E1"/>
    <property type="match status" value="1"/>
</dbReference>
<evidence type="ECO:0000256" key="3">
    <source>
        <dbReference type="ARBA" id="ARBA00022679"/>
    </source>
</evidence>
<proteinExistence type="inferred from homology"/>
<evidence type="ECO:0000256" key="12">
    <source>
        <dbReference type="PIRSR" id="PIRSR605150-3"/>
    </source>
</evidence>
<dbReference type="GO" id="GO:0012505">
    <property type="term" value="C:endomembrane system"/>
    <property type="evidence" value="ECO:0007669"/>
    <property type="project" value="UniProtKB-SubCell"/>
</dbReference>
<keyword evidence="7" id="KW-0961">Cell wall biogenesis/degradation</keyword>
<dbReference type="GO" id="GO:0071555">
    <property type="term" value="P:cell wall organization"/>
    <property type="evidence" value="ECO:0007669"/>
    <property type="project" value="UniProtKB-KW"/>
</dbReference>
<dbReference type="Gene3D" id="3.90.550.10">
    <property type="entry name" value="Spore Coat Polysaccharide Biosynthesis Protein SpsA, Chain A"/>
    <property type="match status" value="1"/>
</dbReference>
<evidence type="ECO:0000256" key="8">
    <source>
        <dbReference type="ARBA" id="ARBA00037405"/>
    </source>
</evidence>
<evidence type="ECO:0000313" key="15">
    <source>
        <dbReference type="Proteomes" id="UP000595140"/>
    </source>
</evidence>
<dbReference type="InterPro" id="IPR029044">
    <property type="entry name" value="Nucleotide-diphossugar_trans"/>
</dbReference>
<dbReference type="GO" id="GO:0016760">
    <property type="term" value="F:cellulose synthase (UDP-forming) activity"/>
    <property type="evidence" value="ECO:0007669"/>
    <property type="project" value="InterPro"/>
</dbReference>
<accession>A0A484KU96</accession>
<dbReference type="PANTHER" id="PTHR13301">
    <property type="entry name" value="X-BOX TRANSCRIPTION FACTOR-RELATED"/>
    <property type="match status" value="1"/>
</dbReference>
<dbReference type="OrthoDB" id="1929172at2759"/>
<evidence type="ECO:0000256" key="7">
    <source>
        <dbReference type="ARBA" id="ARBA00023316"/>
    </source>
</evidence>
<comment type="similarity">
    <text evidence="9">Belongs to the glycosyltransferase 2 family. Plant cellulose synthase-like E subfamily.</text>
</comment>
<evidence type="ECO:0000256" key="2">
    <source>
        <dbReference type="ARBA" id="ARBA00022676"/>
    </source>
</evidence>
<dbReference type="SUPFAM" id="SSF53448">
    <property type="entry name" value="Nucleotide-diphospho-sugar transferases"/>
    <property type="match status" value="1"/>
</dbReference>
<keyword evidence="6 13" id="KW-0472">Membrane</keyword>
<evidence type="ECO:0000256" key="5">
    <source>
        <dbReference type="ARBA" id="ARBA00022989"/>
    </source>
</evidence>
<dbReference type="GO" id="GO:0016020">
    <property type="term" value="C:membrane"/>
    <property type="evidence" value="ECO:0007669"/>
    <property type="project" value="InterPro"/>
</dbReference>
<dbReference type="EMBL" id="OOIL02000559">
    <property type="protein sequence ID" value="VFQ66717.1"/>
    <property type="molecule type" value="Genomic_DNA"/>
</dbReference>
<evidence type="ECO:0000256" key="1">
    <source>
        <dbReference type="ARBA" id="ARBA00004127"/>
    </source>
</evidence>
<dbReference type="Pfam" id="PF03552">
    <property type="entry name" value="Cellulose_synt"/>
    <property type="match status" value="2"/>
</dbReference>
<evidence type="ECO:0000256" key="9">
    <source>
        <dbReference type="ARBA" id="ARBA00060766"/>
    </source>
</evidence>
<keyword evidence="15" id="KW-1185">Reference proteome</keyword>
<keyword evidence="5 13" id="KW-1133">Transmembrane helix</keyword>
<keyword evidence="2" id="KW-0328">Glycosyltransferase</keyword>
<feature type="transmembrane region" description="Helical" evidence="13">
    <location>
        <begin position="397"/>
        <end position="419"/>
    </location>
</feature>
<dbReference type="GO" id="GO:0030244">
    <property type="term" value="P:cellulose biosynthetic process"/>
    <property type="evidence" value="ECO:0007669"/>
    <property type="project" value="InterPro"/>
</dbReference>
<dbReference type="InterPro" id="IPR005150">
    <property type="entry name" value="Cellulose_synth"/>
</dbReference>
<comment type="subcellular location">
    <subcellularLocation>
        <location evidence="1">Endomembrane system</location>
        <topology evidence="1">Multi-pass membrane protein</topology>
    </subcellularLocation>
</comment>
<evidence type="ECO:0000256" key="13">
    <source>
        <dbReference type="SAM" id="Phobius"/>
    </source>
</evidence>
<feature type="active site" evidence="10">
    <location>
        <position position="329"/>
    </location>
</feature>
<feature type="transmembrane region" description="Helical" evidence="13">
    <location>
        <begin position="562"/>
        <end position="582"/>
    </location>
</feature>
<keyword evidence="3" id="KW-0808">Transferase</keyword>
<name>A0A484KU96_9ASTE</name>
<gene>
    <name evidence="14" type="ORF">CCAM_LOCUS8493</name>
</gene>
<evidence type="ECO:0000313" key="14">
    <source>
        <dbReference type="EMBL" id="VFQ66717.1"/>
    </source>
</evidence>
<feature type="transmembrane region" description="Helical" evidence="13">
    <location>
        <begin position="529"/>
        <end position="550"/>
    </location>
</feature>
<evidence type="ECO:0000256" key="10">
    <source>
        <dbReference type="PIRSR" id="PIRSR605150-1"/>
    </source>
</evidence>
<feature type="binding site" evidence="12">
    <location>
        <position position="189"/>
    </location>
    <ligand>
        <name>Mn(2+)</name>
        <dbReference type="ChEBI" id="CHEBI:29035"/>
    </ligand>
</feature>
<sequence length="614" mass="69403">MVANTVLSVMAYDHPPERLSVYVSDDAGSELTFYALVEAAVFSERWLPYCRKYEIEPRCPAAYFPSIASGGFVNSDFSMIKRLYQEMENRIGMACKLGRIPKDDLHKHFRFSKWDHSSSPGNHAAMVQIQIDGREEEAKDGEGHFLPTLVYMAREKRPQYFHNFKAGAMNALIRVSCEISNAPIILNVDCDMYSNNSCSIKDALCFFMDEEKSHNIAFVQFPQRFQNITKNELYGGSLRVVDKVEFHGLDGCGGPFYIGTGCFHRRETLCGREFNNEDRIGLKSHSPIRTHENVCELEERLGELVNCTYEKNTQWGYEIGLKYGCPVEDVLTGISILCKGWKSVYFSPEREAFLGVTTTTLGQALVQHKRWSEGDLQILFSRYSPLWYGLGKLNTGFIFGSLTYCLWSPNCVALLYYSIVPSLHLLKGSPMFPQVSSIWFLPFAYVAVAESAYSCSEFLWAGGTLLGWWNDQRMWLYKRSSAYLFALLDTILNLVGHSNPTFVVSPKVSEDEVLQRYEQEIMEFGSTSAMFTVLSTLAMLNLFCFVLGVVRVVLGVLAFEALGLQFGLCGVLVLINLPLYNAMFFRKDNGRMPSIVTIKSTVLALSTCTCFAFL</sequence>
<evidence type="ECO:0008006" key="16">
    <source>
        <dbReference type="Google" id="ProtNLM"/>
    </source>
</evidence>
<dbReference type="Proteomes" id="UP000595140">
    <property type="component" value="Unassembled WGS sequence"/>
</dbReference>